<feature type="repeat" description="PPR" evidence="4">
    <location>
        <begin position="377"/>
        <end position="411"/>
    </location>
</feature>
<reference evidence="7" key="2">
    <citation type="submission" date="2019-10" db="EMBL/GenBank/DDBJ databases">
        <title>A de novo genome assembly of a pear dwarfing rootstock.</title>
        <authorList>
            <person name="Wang F."/>
            <person name="Wang J."/>
            <person name="Li S."/>
            <person name="Zhang Y."/>
            <person name="Fang M."/>
            <person name="Ma L."/>
            <person name="Zhao Y."/>
            <person name="Jiang S."/>
        </authorList>
    </citation>
    <scope>NUCLEOTIDE SEQUENCE [LARGE SCALE GENOMIC DNA]</scope>
</reference>
<evidence type="ECO:0000256" key="4">
    <source>
        <dbReference type="PROSITE-ProRule" id="PRU00708"/>
    </source>
</evidence>
<evidence type="ECO:0000313" key="7">
    <source>
        <dbReference type="Proteomes" id="UP000327157"/>
    </source>
</evidence>
<dbReference type="Pfam" id="PF20430">
    <property type="entry name" value="Eplus_motif"/>
    <property type="match status" value="1"/>
</dbReference>
<dbReference type="PROSITE" id="PS51375">
    <property type="entry name" value="PPR"/>
    <property type="match status" value="5"/>
</dbReference>
<reference evidence="6 7" key="1">
    <citation type="submission" date="2019-09" db="EMBL/GenBank/DDBJ databases">
        <authorList>
            <person name="Ou C."/>
        </authorList>
    </citation>
    <scope>NUCLEOTIDE SEQUENCE [LARGE SCALE GENOMIC DNA]</scope>
    <source>
        <strain evidence="6">S2</strain>
        <tissue evidence="6">Leaf</tissue>
    </source>
</reference>
<dbReference type="Proteomes" id="UP000327157">
    <property type="component" value="Chromosome 17"/>
</dbReference>
<dbReference type="EMBL" id="SMOL01000487">
    <property type="protein sequence ID" value="KAB2610686.1"/>
    <property type="molecule type" value="Genomic_DNA"/>
</dbReference>
<feature type="repeat" description="PPR" evidence="4">
    <location>
        <begin position="276"/>
        <end position="310"/>
    </location>
</feature>
<protein>
    <submittedName>
        <fullName evidence="6">Pentatricopeptide repeat-containing protein</fullName>
    </submittedName>
</protein>
<dbReference type="FunFam" id="1.25.40.10:FF:000205">
    <property type="entry name" value="Pentatricopeptide repeat-containing protein, mitochondrial"/>
    <property type="match status" value="1"/>
</dbReference>
<feature type="repeat" description="PPR" evidence="4">
    <location>
        <begin position="183"/>
        <end position="217"/>
    </location>
</feature>
<keyword evidence="2" id="KW-0677">Repeat</keyword>
<dbReference type="InterPro" id="IPR046849">
    <property type="entry name" value="E2_motif"/>
</dbReference>
<dbReference type="Pfam" id="PF13041">
    <property type="entry name" value="PPR_2"/>
    <property type="match status" value="1"/>
</dbReference>
<dbReference type="FunFam" id="1.25.40.10:FF:000125">
    <property type="entry name" value="Pentatricopeptide repeat-containing protein"/>
    <property type="match status" value="1"/>
</dbReference>
<comment type="similarity">
    <text evidence="3">Belongs to the PPR family. PCMP-E subfamily.</text>
</comment>
<dbReference type="InterPro" id="IPR046960">
    <property type="entry name" value="PPR_At4g14850-like_plant"/>
</dbReference>
<dbReference type="AlphaFoldDB" id="A0A5N5G5N7"/>
<organism evidence="6 7">
    <name type="scientific">Pyrus ussuriensis x Pyrus communis</name>
    <dbReference type="NCBI Taxonomy" id="2448454"/>
    <lineage>
        <taxon>Eukaryota</taxon>
        <taxon>Viridiplantae</taxon>
        <taxon>Streptophyta</taxon>
        <taxon>Embryophyta</taxon>
        <taxon>Tracheophyta</taxon>
        <taxon>Spermatophyta</taxon>
        <taxon>Magnoliopsida</taxon>
        <taxon>eudicotyledons</taxon>
        <taxon>Gunneridae</taxon>
        <taxon>Pentapetalae</taxon>
        <taxon>rosids</taxon>
        <taxon>fabids</taxon>
        <taxon>Rosales</taxon>
        <taxon>Rosaceae</taxon>
        <taxon>Amygdaloideae</taxon>
        <taxon>Maleae</taxon>
        <taxon>Pyrus</taxon>
    </lineage>
</organism>
<dbReference type="InterPro" id="IPR032867">
    <property type="entry name" value="DYW_dom"/>
</dbReference>
<sequence>MQLTPSLSPLHQPFLSPQTLNPFSLLQICKTLQEAEQHHALSLKTGTFSHPSVASRFLSLYADPKINNLEYARSVFDQIEQPTLVSWNILIKCYVGNQRSHDAIVLFYELVHELVPDNFTVPCVIKGCARLNAIEEGKQIHGLVLKIGLGLDKFVQSSLVNLYSKCGEIGLARKVFDQMRDRDLVTWNSLVDGYARCGEVEVAMELFDQMQERDLFSWTVLVDGLSKCGKVEMAREVFDRMPNRNLVSWNAMINGYMKAGDFEMARQLFSGMPAKDVITWNSMIAGYEFNGRFMEALELFQEILKEGIMPSHATLVSALSAVSGLAILSKGRWIHSFMVKNGFELDGVLGTSLIDMYSKCGSIENALAVFRAIHRKKLGHWTSIIVGLGMHGMADQVLELFLEMRKNGMQPHAITFIGVLNACSHSGLVDLGRYYFDLMTNDYGIEPTIEHYGCFVDILCRAGSLEEAKNVIENMPMKPNKVIWMSLLSGARNHGNVKLGDFAARHLIEFSLDTIGCYVWEKVSQVREMMRKKGIKKDPGCSSIEHRGVLHEFIVGDKSHPQTEEIYLKLSEIREKLKSVGHVPDTSRVLLCLEEEKEKEAELENHSERLAIAFGLINSEAGSPIRIIKNLRVCSDCHSVTKHLSSIYNPEIIVRDNSRFHHFTNGSCSCKDFW</sequence>
<dbReference type="Pfam" id="PF14432">
    <property type="entry name" value="DYW_deaminase"/>
    <property type="match status" value="1"/>
</dbReference>
<proteinExistence type="inferred from homology"/>
<evidence type="ECO:0000313" key="6">
    <source>
        <dbReference type="EMBL" id="KAB2610686.1"/>
    </source>
</evidence>
<dbReference type="Pfam" id="PF01535">
    <property type="entry name" value="PPR"/>
    <property type="match status" value="7"/>
</dbReference>
<gene>
    <name evidence="6" type="ORF">D8674_018718</name>
</gene>
<dbReference type="Gene3D" id="1.25.40.10">
    <property type="entry name" value="Tetratricopeptide repeat domain"/>
    <property type="match status" value="4"/>
</dbReference>
<feature type="domain" description="DYW" evidence="5">
    <location>
        <begin position="581"/>
        <end position="674"/>
    </location>
</feature>
<feature type="repeat" description="PPR" evidence="4">
    <location>
        <begin position="152"/>
        <end position="182"/>
    </location>
</feature>
<accession>A0A5N5G5N7</accession>
<evidence type="ECO:0000256" key="3">
    <source>
        <dbReference type="ARBA" id="ARBA00061659"/>
    </source>
</evidence>
<dbReference type="GO" id="GO:0009451">
    <property type="term" value="P:RNA modification"/>
    <property type="evidence" value="ECO:0007669"/>
    <property type="project" value="InterPro"/>
</dbReference>
<name>A0A5N5G5N7_9ROSA</name>
<dbReference type="FunFam" id="1.25.40.10:FF:000184">
    <property type="entry name" value="Pentatricopeptide repeat-containing protein, chloroplastic"/>
    <property type="match status" value="1"/>
</dbReference>
<dbReference type="GO" id="GO:0005739">
    <property type="term" value="C:mitochondrion"/>
    <property type="evidence" value="ECO:0007669"/>
    <property type="project" value="UniProtKB-ARBA"/>
</dbReference>
<dbReference type="PANTHER" id="PTHR47926">
    <property type="entry name" value="PENTATRICOPEPTIDE REPEAT-CONTAINING PROTEIN"/>
    <property type="match status" value="1"/>
</dbReference>
<dbReference type="FunFam" id="1.25.40.10:FF:003117">
    <property type="entry name" value="Uncharacterized protein"/>
    <property type="match status" value="1"/>
</dbReference>
<dbReference type="GO" id="GO:0008270">
    <property type="term" value="F:zinc ion binding"/>
    <property type="evidence" value="ECO:0007669"/>
    <property type="project" value="InterPro"/>
</dbReference>
<dbReference type="PANTHER" id="PTHR47926:SF436">
    <property type="entry name" value="PENTATRICOPEPTIDE REPEAT-CONTAINING PROTEIN ELI1, CHLOROPLASTIC-LIKE ISOFORM X2"/>
    <property type="match status" value="1"/>
</dbReference>
<reference evidence="6 7" key="3">
    <citation type="submission" date="2019-11" db="EMBL/GenBank/DDBJ databases">
        <title>A de novo genome assembly of a pear dwarfing rootstock.</title>
        <authorList>
            <person name="Wang F."/>
            <person name="Wang J."/>
            <person name="Li S."/>
            <person name="Zhang Y."/>
            <person name="Fang M."/>
            <person name="Ma L."/>
            <person name="Zhao Y."/>
            <person name="Jiang S."/>
        </authorList>
    </citation>
    <scope>NUCLEOTIDE SEQUENCE [LARGE SCALE GENOMIC DNA]</scope>
    <source>
        <strain evidence="6">S2</strain>
        <tissue evidence="6">Leaf</tissue>
    </source>
</reference>
<keyword evidence="7" id="KW-1185">Reference proteome</keyword>
<dbReference type="InterPro" id="IPR011990">
    <property type="entry name" value="TPR-like_helical_dom_sf"/>
</dbReference>
<dbReference type="InterPro" id="IPR002885">
    <property type="entry name" value="PPR_rpt"/>
</dbReference>
<dbReference type="NCBIfam" id="TIGR00756">
    <property type="entry name" value="PPR"/>
    <property type="match status" value="7"/>
</dbReference>
<dbReference type="GO" id="GO:0003723">
    <property type="term" value="F:RNA binding"/>
    <property type="evidence" value="ECO:0007669"/>
    <property type="project" value="InterPro"/>
</dbReference>
<evidence type="ECO:0000256" key="2">
    <source>
        <dbReference type="ARBA" id="ARBA00022737"/>
    </source>
</evidence>
<comment type="similarity">
    <text evidence="1">Belongs to the PPR family. PCMP-H subfamily.</text>
</comment>
<comment type="caution">
    <text evidence="6">The sequence shown here is derived from an EMBL/GenBank/DDBJ whole genome shotgun (WGS) entry which is preliminary data.</text>
</comment>
<dbReference type="OrthoDB" id="185373at2759"/>
<feature type="repeat" description="PPR" evidence="4">
    <location>
        <begin position="245"/>
        <end position="275"/>
    </location>
</feature>
<dbReference type="GO" id="GO:0048731">
    <property type="term" value="P:system development"/>
    <property type="evidence" value="ECO:0007669"/>
    <property type="project" value="UniProtKB-ARBA"/>
</dbReference>
<evidence type="ECO:0000259" key="5">
    <source>
        <dbReference type="Pfam" id="PF14432"/>
    </source>
</evidence>
<evidence type="ECO:0000256" key="1">
    <source>
        <dbReference type="ARBA" id="ARBA00006643"/>
    </source>
</evidence>